<dbReference type="Gene3D" id="3.60.40.10">
    <property type="entry name" value="PPM-type phosphatase domain"/>
    <property type="match status" value="1"/>
</dbReference>
<dbReference type="SMART" id="SM00065">
    <property type="entry name" value="GAF"/>
    <property type="match status" value="1"/>
</dbReference>
<keyword evidence="1" id="KW-0378">Hydrolase</keyword>
<dbReference type="GO" id="GO:0016791">
    <property type="term" value="F:phosphatase activity"/>
    <property type="evidence" value="ECO:0007669"/>
    <property type="project" value="TreeGrafter"/>
</dbReference>
<dbReference type="Gene3D" id="2.60.200.20">
    <property type="match status" value="1"/>
</dbReference>
<dbReference type="InterPro" id="IPR001932">
    <property type="entry name" value="PPM-type_phosphatase-like_dom"/>
</dbReference>
<dbReference type="PANTHER" id="PTHR43156">
    <property type="entry name" value="STAGE II SPORULATION PROTEIN E-RELATED"/>
    <property type="match status" value="1"/>
</dbReference>
<dbReference type="CDD" id="cd00060">
    <property type="entry name" value="FHA"/>
    <property type="match status" value="1"/>
</dbReference>
<comment type="caution">
    <text evidence="3">The sequence shown here is derived from an EMBL/GenBank/DDBJ whole genome shotgun (WGS) entry which is preliminary data.</text>
</comment>
<dbReference type="InterPro" id="IPR036457">
    <property type="entry name" value="PPM-type-like_dom_sf"/>
</dbReference>
<dbReference type="SUPFAM" id="SSF55781">
    <property type="entry name" value="GAF domain-like"/>
    <property type="match status" value="1"/>
</dbReference>
<reference evidence="3" key="1">
    <citation type="submission" date="2020-07" db="EMBL/GenBank/DDBJ databases">
        <title>Huge and variable diversity of episymbiotic CPR bacteria and DPANN archaea in groundwater ecosystems.</title>
        <authorList>
            <person name="He C.Y."/>
            <person name="Keren R."/>
            <person name="Whittaker M."/>
            <person name="Farag I.F."/>
            <person name="Doudna J."/>
            <person name="Cate J.H.D."/>
            <person name="Banfield J.F."/>
        </authorList>
    </citation>
    <scope>NUCLEOTIDE SEQUENCE</scope>
    <source>
        <strain evidence="3">NC_groundwater_1813_Pr3_B-0.1um_71_17</strain>
    </source>
</reference>
<proteinExistence type="predicted"/>
<dbReference type="Proteomes" id="UP000696931">
    <property type="component" value="Unassembled WGS sequence"/>
</dbReference>
<dbReference type="Pfam" id="PF07228">
    <property type="entry name" value="SpoIIE"/>
    <property type="match status" value="1"/>
</dbReference>
<dbReference type="InterPro" id="IPR008984">
    <property type="entry name" value="SMAD_FHA_dom_sf"/>
</dbReference>
<evidence type="ECO:0000259" key="2">
    <source>
        <dbReference type="PROSITE" id="PS50006"/>
    </source>
</evidence>
<gene>
    <name evidence="3" type="ORF">HZA61_14145</name>
</gene>
<dbReference type="PROSITE" id="PS50006">
    <property type="entry name" value="FHA_DOMAIN"/>
    <property type="match status" value="1"/>
</dbReference>
<protein>
    <submittedName>
        <fullName evidence="3">SpoIIE family protein phosphatase</fullName>
    </submittedName>
</protein>
<dbReference type="InterPro" id="IPR029016">
    <property type="entry name" value="GAF-like_dom_sf"/>
</dbReference>
<dbReference type="AlphaFoldDB" id="A0A933SDM9"/>
<dbReference type="SUPFAM" id="SSF49879">
    <property type="entry name" value="SMAD/FHA domain"/>
    <property type="match status" value="1"/>
</dbReference>
<name>A0A933SDM9_UNCEI</name>
<dbReference type="Pfam" id="PF01590">
    <property type="entry name" value="GAF"/>
    <property type="match status" value="1"/>
</dbReference>
<evidence type="ECO:0000313" key="3">
    <source>
        <dbReference type="EMBL" id="MBI5170626.1"/>
    </source>
</evidence>
<dbReference type="SUPFAM" id="SSF81606">
    <property type="entry name" value="PP2C-like"/>
    <property type="match status" value="1"/>
</dbReference>
<dbReference type="Gene3D" id="3.30.450.40">
    <property type="match status" value="1"/>
</dbReference>
<dbReference type="InterPro" id="IPR000253">
    <property type="entry name" value="FHA_dom"/>
</dbReference>
<sequence length="539" mass="58237">MDLLLTAVVEGQRRSWPVTGDLLRIGRSSRCEVQLADATVSKEHAELARSTGGWLLRDLGSRNGTRLNGVEVRDGGVMLKEGDSIQFGQVEARFGAEQAANRTRFSESTGLGSAVRQGAKEIISRAGKGSDGSRLVALLAEAGQMLVLPRPLRETCEEVLRVVERAVPASRLVILLRDKKGETPEQIAVRHLGVPTREPLALSTTILNTVLDDCQSVVTRDASEDPRFSAQESVLVQSIRSAMAVPLFDNEKVLGVLYADTTDIRVEYNEEHLEVFTVLANMAAVKISNARLLESEAQRLRMQQELATATRIQQSLLPPAPDMRGYACAARVETCFEVGGDLYDFHQRSDGRWVIVIGDVSGKGMGAALLMSSTVTSARVLYNSCTDPAELVTRLNDVLFRSTEPGRFVTLFVGCLDAATGELTYCNAGHNAPLIYGEGPTRQLEATGIPVAMMESFPYTAASTTIGSGETLALYSDGIPEAMCGEEFFGDDRLEEVLGKASAAPDLDLATRNVIVTVDAFASGTPRADDITLVLVRRT</sequence>
<dbReference type="EMBL" id="JACRIW010000100">
    <property type="protein sequence ID" value="MBI5170626.1"/>
    <property type="molecule type" value="Genomic_DNA"/>
</dbReference>
<dbReference type="PANTHER" id="PTHR43156:SF2">
    <property type="entry name" value="STAGE II SPORULATION PROTEIN E"/>
    <property type="match status" value="1"/>
</dbReference>
<dbReference type="InterPro" id="IPR003018">
    <property type="entry name" value="GAF"/>
</dbReference>
<dbReference type="SMART" id="SM00331">
    <property type="entry name" value="PP2C_SIG"/>
    <property type="match status" value="1"/>
</dbReference>
<dbReference type="InterPro" id="IPR052016">
    <property type="entry name" value="Bact_Sigma-Reg"/>
</dbReference>
<dbReference type="SMART" id="SM00240">
    <property type="entry name" value="FHA"/>
    <property type="match status" value="1"/>
</dbReference>
<accession>A0A933SDM9</accession>
<evidence type="ECO:0000256" key="1">
    <source>
        <dbReference type="ARBA" id="ARBA00022801"/>
    </source>
</evidence>
<dbReference type="Pfam" id="PF00498">
    <property type="entry name" value="FHA"/>
    <property type="match status" value="1"/>
</dbReference>
<organism evidence="3 4">
    <name type="scientific">Eiseniibacteriota bacterium</name>
    <dbReference type="NCBI Taxonomy" id="2212470"/>
    <lineage>
        <taxon>Bacteria</taxon>
        <taxon>Candidatus Eiseniibacteriota</taxon>
    </lineage>
</organism>
<feature type="domain" description="FHA" evidence="2">
    <location>
        <begin position="23"/>
        <end position="72"/>
    </location>
</feature>
<evidence type="ECO:0000313" key="4">
    <source>
        <dbReference type="Proteomes" id="UP000696931"/>
    </source>
</evidence>